<gene>
    <name evidence="2" type="ORF">GCM10016455_22300</name>
</gene>
<dbReference type="RefSeq" id="WP_191286591.1">
    <property type="nucleotide sequence ID" value="NZ_BNCH01000004.1"/>
</dbReference>
<organism evidence="2 3">
    <name type="scientific">Aliiroseovarius zhejiangensis</name>
    <dbReference type="NCBI Taxonomy" id="1632025"/>
    <lineage>
        <taxon>Bacteria</taxon>
        <taxon>Pseudomonadati</taxon>
        <taxon>Pseudomonadota</taxon>
        <taxon>Alphaproteobacteria</taxon>
        <taxon>Rhodobacterales</taxon>
        <taxon>Paracoccaceae</taxon>
        <taxon>Aliiroseovarius</taxon>
    </lineage>
</organism>
<evidence type="ECO:0000313" key="2">
    <source>
        <dbReference type="EMBL" id="GHF00812.1"/>
    </source>
</evidence>
<protein>
    <recommendedName>
        <fullName evidence="4">DUF1127 domain-containing protein</fullName>
    </recommendedName>
</protein>
<evidence type="ECO:0008006" key="4">
    <source>
        <dbReference type="Google" id="ProtNLM"/>
    </source>
</evidence>
<feature type="region of interest" description="Disordered" evidence="1">
    <location>
        <begin position="51"/>
        <end position="81"/>
    </location>
</feature>
<feature type="compositionally biased region" description="Pro residues" evidence="1">
    <location>
        <begin position="69"/>
        <end position="81"/>
    </location>
</feature>
<name>A0ABQ3J413_9RHOB</name>
<dbReference type="Proteomes" id="UP000609802">
    <property type="component" value="Unassembled WGS sequence"/>
</dbReference>
<comment type="caution">
    <text evidence="2">The sequence shown here is derived from an EMBL/GenBank/DDBJ whole genome shotgun (WGS) entry which is preliminary data.</text>
</comment>
<dbReference type="EMBL" id="BNCH01000004">
    <property type="protein sequence ID" value="GHF00812.1"/>
    <property type="molecule type" value="Genomic_DNA"/>
</dbReference>
<evidence type="ECO:0000313" key="3">
    <source>
        <dbReference type="Proteomes" id="UP000609802"/>
    </source>
</evidence>
<accession>A0ABQ3J413</accession>
<reference evidence="3" key="1">
    <citation type="journal article" date="2019" name="Int. J. Syst. Evol. Microbiol.">
        <title>The Global Catalogue of Microorganisms (GCM) 10K type strain sequencing project: providing services to taxonomists for standard genome sequencing and annotation.</title>
        <authorList>
            <consortium name="The Broad Institute Genomics Platform"/>
            <consortium name="The Broad Institute Genome Sequencing Center for Infectious Disease"/>
            <person name="Wu L."/>
            <person name="Ma J."/>
        </authorList>
    </citation>
    <scope>NUCLEOTIDE SEQUENCE [LARGE SCALE GENOMIC DNA]</scope>
    <source>
        <strain evidence="3">KCTC 42443</strain>
    </source>
</reference>
<proteinExistence type="predicted"/>
<sequence>MPTGNQPMMDSNFQSEPLRLNDLIDDLVARHGMWRVVRVLIARIASPRARRPLTDNLSDHLRRDIGLPPSHPPPNVPEPRF</sequence>
<evidence type="ECO:0000256" key="1">
    <source>
        <dbReference type="SAM" id="MobiDB-lite"/>
    </source>
</evidence>
<keyword evidence="3" id="KW-1185">Reference proteome</keyword>